<proteinExistence type="inferred from homology"/>
<dbReference type="PIRSF" id="PIRSF007764">
    <property type="entry name" value="Sld5"/>
    <property type="match status" value="1"/>
</dbReference>
<sequence length="298" mass="32712">MDMDMDIADILAEVSRPPDAGSRGQADAFSDTDAFTDHQLLTRAWTCERCAPDLLPYPCDLMNRVMARVQSQVSRIEDLASSGGGDSGTGAPASHALNNGYGHPHPRPHSHKAPSGTQNTNLILSILQTDLSRTQFLVRSFLRQRLAKLTKHAGWYLAQLRLQAQRQDAGAAGSMSTHYLSAAETQFLRAHQALLSDFYSSSFLSAFPPALRRLDDATGGVPMLEPPDAAIAVVVRCLVDGVWSNERDVDLAPTAGSETGEWEREPATVELRMRHGEVWLVRWRDVRGGVERGELELL</sequence>
<dbReference type="Pfam" id="PF16922">
    <property type="entry name" value="SLD5_C"/>
    <property type="match status" value="1"/>
</dbReference>
<dbReference type="Proteomes" id="UP000019478">
    <property type="component" value="Unassembled WGS sequence"/>
</dbReference>
<feature type="domain" description="DNA replication complex GINS protein SLD5 C-terminal" evidence="9">
    <location>
        <begin position="232"/>
        <end position="298"/>
    </location>
</feature>
<evidence type="ECO:0000256" key="7">
    <source>
        <dbReference type="SAM" id="MobiDB-lite"/>
    </source>
</evidence>
<organism evidence="10 11">
    <name type="scientific">Capronia epimyces CBS 606.96</name>
    <dbReference type="NCBI Taxonomy" id="1182542"/>
    <lineage>
        <taxon>Eukaryota</taxon>
        <taxon>Fungi</taxon>
        <taxon>Dikarya</taxon>
        <taxon>Ascomycota</taxon>
        <taxon>Pezizomycotina</taxon>
        <taxon>Eurotiomycetes</taxon>
        <taxon>Chaetothyriomycetidae</taxon>
        <taxon>Chaetothyriales</taxon>
        <taxon>Herpotrichiellaceae</taxon>
        <taxon>Capronia</taxon>
    </lineage>
</organism>
<evidence type="ECO:0000256" key="3">
    <source>
        <dbReference type="ARBA" id="ARBA00014804"/>
    </source>
</evidence>
<dbReference type="InterPro" id="IPR038749">
    <property type="entry name" value="Sld5_GINS_A"/>
</dbReference>
<gene>
    <name evidence="10" type="ORF">A1O3_06474</name>
</gene>
<dbReference type="AlphaFoldDB" id="W9XZ54"/>
<evidence type="ECO:0000313" key="11">
    <source>
        <dbReference type="Proteomes" id="UP000019478"/>
    </source>
</evidence>
<evidence type="ECO:0000256" key="5">
    <source>
        <dbReference type="ARBA" id="ARBA00023242"/>
    </source>
</evidence>
<evidence type="ECO:0000256" key="4">
    <source>
        <dbReference type="ARBA" id="ARBA00022705"/>
    </source>
</evidence>
<feature type="region of interest" description="Disordered" evidence="7">
    <location>
        <begin position="78"/>
        <end position="117"/>
    </location>
</feature>
<dbReference type="STRING" id="1182542.W9XZ54"/>
<dbReference type="GeneID" id="19170583"/>
<evidence type="ECO:0000259" key="8">
    <source>
        <dbReference type="Pfam" id="PF05916"/>
    </source>
</evidence>
<evidence type="ECO:0000313" key="10">
    <source>
        <dbReference type="EMBL" id="EXJ82660.1"/>
    </source>
</evidence>
<dbReference type="GO" id="GO:0000727">
    <property type="term" value="P:double-strand break repair via break-induced replication"/>
    <property type="evidence" value="ECO:0007669"/>
    <property type="project" value="TreeGrafter"/>
</dbReference>
<comment type="similarity">
    <text evidence="2 6">Belongs to the GINS4/SLD5 family.</text>
</comment>
<dbReference type="EMBL" id="AMGY01000005">
    <property type="protein sequence ID" value="EXJ82660.1"/>
    <property type="molecule type" value="Genomic_DNA"/>
</dbReference>
<dbReference type="GO" id="GO:0000811">
    <property type="term" value="C:GINS complex"/>
    <property type="evidence" value="ECO:0007669"/>
    <property type="project" value="UniProtKB-UniRule"/>
</dbReference>
<comment type="subcellular location">
    <subcellularLocation>
        <location evidence="1 6">Nucleus</location>
    </subcellularLocation>
</comment>
<dbReference type="HOGENOM" id="CLU_071893_1_0_1"/>
<dbReference type="InterPro" id="IPR008591">
    <property type="entry name" value="GINS_Sld5"/>
</dbReference>
<dbReference type="InterPro" id="IPR031633">
    <property type="entry name" value="SLD5_C"/>
</dbReference>
<dbReference type="CDD" id="cd11711">
    <property type="entry name" value="GINS_A_Sld5"/>
    <property type="match status" value="1"/>
</dbReference>
<dbReference type="PANTHER" id="PTHR21206:SF0">
    <property type="entry name" value="DNA REPLICATION COMPLEX GINS PROTEIN SLD5"/>
    <property type="match status" value="1"/>
</dbReference>
<comment type="function">
    <text evidence="6">The GINS complex plays an essential role in the initiation of DNA replication.</text>
</comment>
<evidence type="ECO:0000259" key="9">
    <source>
        <dbReference type="Pfam" id="PF16922"/>
    </source>
</evidence>
<feature type="domain" description="GINS subunit" evidence="8">
    <location>
        <begin position="119"/>
        <end position="202"/>
    </location>
</feature>
<dbReference type="eggNOG" id="KOG3176">
    <property type="taxonomic scope" value="Eukaryota"/>
</dbReference>
<protein>
    <recommendedName>
        <fullName evidence="3 6">DNA replication complex GINS protein SLD5</fullName>
    </recommendedName>
</protein>
<name>W9XZ54_9EURO</name>
<dbReference type="SUPFAM" id="SSF158573">
    <property type="entry name" value="GINS helical bundle-like"/>
    <property type="match status" value="1"/>
</dbReference>
<keyword evidence="4 6" id="KW-0235">DNA replication</keyword>
<comment type="caution">
    <text evidence="10">The sequence shown here is derived from an EMBL/GenBank/DDBJ whole genome shotgun (WGS) entry which is preliminary data.</text>
</comment>
<accession>W9XZ54</accession>
<dbReference type="PANTHER" id="PTHR21206">
    <property type="entry name" value="SLD5 PROTEIN"/>
    <property type="match status" value="1"/>
</dbReference>
<dbReference type="Gene3D" id="1.20.58.1030">
    <property type="match status" value="1"/>
</dbReference>
<reference evidence="10 11" key="1">
    <citation type="submission" date="2013-03" db="EMBL/GenBank/DDBJ databases">
        <title>The Genome Sequence of Capronia epimyces CBS 606.96.</title>
        <authorList>
            <consortium name="The Broad Institute Genomics Platform"/>
            <person name="Cuomo C."/>
            <person name="de Hoog S."/>
            <person name="Gorbushina A."/>
            <person name="Walker B."/>
            <person name="Young S.K."/>
            <person name="Zeng Q."/>
            <person name="Gargeya S."/>
            <person name="Fitzgerald M."/>
            <person name="Haas B."/>
            <person name="Abouelleil A."/>
            <person name="Allen A.W."/>
            <person name="Alvarado L."/>
            <person name="Arachchi H.M."/>
            <person name="Berlin A.M."/>
            <person name="Chapman S.B."/>
            <person name="Gainer-Dewar J."/>
            <person name="Goldberg J."/>
            <person name="Griggs A."/>
            <person name="Gujja S."/>
            <person name="Hansen M."/>
            <person name="Howarth C."/>
            <person name="Imamovic A."/>
            <person name="Ireland A."/>
            <person name="Larimer J."/>
            <person name="McCowan C."/>
            <person name="Murphy C."/>
            <person name="Pearson M."/>
            <person name="Poon T.W."/>
            <person name="Priest M."/>
            <person name="Roberts A."/>
            <person name="Saif S."/>
            <person name="Shea T."/>
            <person name="Sisk P."/>
            <person name="Sykes S."/>
            <person name="Wortman J."/>
            <person name="Nusbaum C."/>
            <person name="Birren B."/>
        </authorList>
    </citation>
    <scope>NUCLEOTIDE SEQUENCE [LARGE SCALE GENOMIC DNA]</scope>
    <source>
        <strain evidence="10 11">CBS 606.96</strain>
    </source>
</reference>
<dbReference type="OrthoDB" id="338231at2759"/>
<dbReference type="InterPro" id="IPR021151">
    <property type="entry name" value="GINS_A"/>
</dbReference>
<keyword evidence="5 6" id="KW-0539">Nucleus</keyword>
<evidence type="ECO:0000256" key="2">
    <source>
        <dbReference type="ARBA" id="ARBA00008187"/>
    </source>
</evidence>
<keyword evidence="11" id="KW-1185">Reference proteome</keyword>
<evidence type="ECO:0000256" key="1">
    <source>
        <dbReference type="ARBA" id="ARBA00004123"/>
    </source>
</evidence>
<dbReference type="GO" id="GO:0006261">
    <property type="term" value="P:DNA-templated DNA replication"/>
    <property type="evidence" value="ECO:0007669"/>
    <property type="project" value="InterPro"/>
</dbReference>
<evidence type="ECO:0000256" key="6">
    <source>
        <dbReference type="PIRNR" id="PIRNR007764"/>
    </source>
</evidence>
<dbReference type="RefSeq" id="XP_007734783.1">
    <property type="nucleotide sequence ID" value="XM_007736593.1"/>
</dbReference>
<dbReference type="InterPro" id="IPR036224">
    <property type="entry name" value="GINS_bundle-like_dom_sf"/>
</dbReference>
<dbReference type="Pfam" id="PF05916">
    <property type="entry name" value="Sld5"/>
    <property type="match status" value="1"/>
</dbReference>